<evidence type="ECO:0000313" key="2">
    <source>
        <dbReference type="EMBL" id="EIM05915.1"/>
    </source>
</evidence>
<name>A0AA87IJ90_9BACL</name>
<gene>
    <name evidence="2" type="ORF">A1A1_13877</name>
</gene>
<proteinExistence type="predicted"/>
<feature type="transmembrane region" description="Helical" evidence="1">
    <location>
        <begin position="5"/>
        <end position="25"/>
    </location>
</feature>
<dbReference type="EMBL" id="AJYB01000046">
    <property type="protein sequence ID" value="EIM05915.1"/>
    <property type="molecule type" value="Genomic_DNA"/>
</dbReference>
<dbReference type="Proteomes" id="UP000004725">
    <property type="component" value="Unassembled WGS sequence"/>
</dbReference>
<accession>A0AA87IJ90</accession>
<evidence type="ECO:0000313" key="3">
    <source>
        <dbReference type="Proteomes" id="UP000004725"/>
    </source>
</evidence>
<keyword evidence="1" id="KW-0472">Membrane</keyword>
<evidence type="ECO:0000256" key="1">
    <source>
        <dbReference type="SAM" id="Phobius"/>
    </source>
</evidence>
<comment type="caution">
    <text evidence="2">The sequence shown here is derived from an EMBL/GenBank/DDBJ whole genome shotgun (WGS) entry which is preliminary data.</text>
</comment>
<reference evidence="2 3" key="1">
    <citation type="journal article" date="2012" name="J. Bacteriol.">
        <title>Genome Sequence of the Antarctic Psychrophile Bacterium Planococcus antarcticus DSM 14505.</title>
        <authorList>
            <person name="Margolles A."/>
            <person name="Gueimonde M."/>
            <person name="Sanchez B."/>
        </authorList>
    </citation>
    <scope>NUCLEOTIDE SEQUENCE [LARGE SCALE GENOMIC DNA]</scope>
    <source>
        <strain evidence="2 3">DSM 14505</strain>
    </source>
</reference>
<feature type="transmembrane region" description="Helical" evidence="1">
    <location>
        <begin position="31"/>
        <end position="49"/>
    </location>
</feature>
<dbReference type="AlphaFoldDB" id="A0AA87IJ90"/>
<organism evidence="2 3">
    <name type="scientific">Planococcus antarcticus DSM 14505</name>
    <dbReference type="NCBI Taxonomy" id="1185653"/>
    <lineage>
        <taxon>Bacteria</taxon>
        <taxon>Bacillati</taxon>
        <taxon>Bacillota</taxon>
        <taxon>Bacilli</taxon>
        <taxon>Bacillales</taxon>
        <taxon>Caryophanaceae</taxon>
        <taxon>Planococcus</taxon>
    </lineage>
</organism>
<protein>
    <submittedName>
        <fullName evidence="2">Uncharacterized protein</fullName>
    </submittedName>
</protein>
<keyword evidence="1" id="KW-0812">Transmembrane</keyword>
<sequence length="61" mass="7146">MNKKIYIFLMIILGINTLRYGTYLLEGDTNFYYFILFFINLAAFLLIGISKNKTLVLNSEK</sequence>
<keyword evidence="1" id="KW-1133">Transmembrane helix</keyword>